<protein>
    <submittedName>
        <fullName evidence="2">Uncharacterized protein</fullName>
    </submittedName>
</protein>
<keyword evidence="1" id="KW-0732">Signal</keyword>
<dbReference type="EMBL" id="MU150273">
    <property type="protein sequence ID" value="KAF9462354.1"/>
    <property type="molecule type" value="Genomic_DNA"/>
</dbReference>
<feature type="signal peptide" evidence="1">
    <location>
        <begin position="1"/>
        <end position="16"/>
    </location>
</feature>
<evidence type="ECO:0000256" key="1">
    <source>
        <dbReference type="SAM" id="SignalP"/>
    </source>
</evidence>
<feature type="chain" id="PRO_5040158137" evidence="1">
    <location>
        <begin position="17"/>
        <end position="88"/>
    </location>
</feature>
<comment type="caution">
    <text evidence="2">The sequence shown here is derived from an EMBL/GenBank/DDBJ whole genome shotgun (WGS) entry which is preliminary data.</text>
</comment>
<gene>
    <name evidence="2" type="ORF">BDZ94DRAFT_1309819</name>
</gene>
<dbReference type="OrthoDB" id="771136at2759"/>
<evidence type="ECO:0000313" key="2">
    <source>
        <dbReference type="EMBL" id="KAF9462354.1"/>
    </source>
</evidence>
<dbReference type="AlphaFoldDB" id="A0A9P6CIY5"/>
<sequence length="88" mass="9434">MFIILPLALLPVIAYASPTPYADPIHIPLARRAPAAHDAAYYASVAQHLRGKYGYGSPSGTKRDSADFEMINQQSDASYLGTVNIGTP</sequence>
<accession>A0A9P6CIY5</accession>
<organism evidence="2 3">
    <name type="scientific">Collybia nuda</name>
    <dbReference type="NCBI Taxonomy" id="64659"/>
    <lineage>
        <taxon>Eukaryota</taxon>
        <taxon>Fungi</taxon>
        <taxon>Dikarya</taxon>
        <taxon>Basidiomycota</taxon>
        <taxon>Agaricomycotina</taxon>
        <taxon>Agaricomycetes</taxon>
        <taxon>Agaricomycetidae</taxon>
        <taxon>Agaricales</taxon>
        <taxon>Tricholomatineae</taxon>
        <taxon>Clitocybaceae</taxon>
        <taxon>Collybia</taxon>
    </lineage>
</organism>
<reference evidence="2" key="1">
    <citation type="submission" date="2020-11" db="EMBL/GenBank/DDBJ databases">
        <authorList>
            <consortium name="DOE Joint Genome Institute"/>
            <person name="Ahrendt S."/>
            <person name="Riley R."/>
            <person name="Andreopoulos W."/>
            <person name="Labutti K."/>
            <person name="Pangilinan J."/>
            <person name="Ruiz-Duenas F.J."/>
            <person name="Barrasa J.M."/>
            <person name="Sanchez-Garcia M."/>
            <person name="Camarero S."/>
            <person name="Miyauchi S."/>
            <person name="Serrano A."/>
            <person name="Linde D."/>
            <person name="Babiker R."/>
            <person name="Drula E."/>
            <person name="Ayuso-Fernandez I."/>
            <person name="Pacheco R."/>
            <person name="Padilla G."/>
            <person name="Ferreira P."/>
            <person name="Barriuso J."/>
            <person name="Kellner H."/>
            <person name="Castanera R."/>
            <person name="Alfaro M."/>
            <person name="Ramirez L."/>
            <person name="Pisabarro A.G."/>
            <person name="Kuo A."/>
            <person name="Tritt A."/>
            <person name="Lipzen A."/>
            <person name="He G."/>
            <person name="Yan M."/>
            <person name="Ng V."/>
            <person name="Cullen D."/>
            <person name="Martin F."/>
            <person name="Rosso M.-N."/>
            <person name="Henrissat B."/>
            <person name="Hibbett D."/>
            <person name="Martinez A.T."/>
            <person name="Grigoriev I.V."/>
        </authorList>
    </citation>
    <scope>NUCLEOTIDE SEQUENCE</scope>
    <source>
        <strain evidence="2">CBS 247.69</strain>
    </source>
</reference>
<keyword evidence="3" id="KW-1185">Reference proteome</keyword>
<proteinExistence type="predicted"/>
<evidence type="ECO:0000313" key="3">
    <source>
        <dbReference type="Proteomes" id="UP000807353"/>
    </source>
</evidence>
<name>A0A9P6CIY5_9AGAR</name>
<dbReference type="Proteomes" id="UP000807353">
    <property type="component" value="Unassembled WGS sequence"/>
</dbReference>